<proteinExistence type="predicted"/>
<feature type="region of interest" description="Disordered" evidence="1">
    <location>
        <begin position="292"/>
        <end position="343"/>
    </location>
</feature>
<evidence type="ECO:0000313" key="3">
    <source>
        <dbReference type="EMBL" id="EFC43925.1"/>
    </source>
</evidence>
<feature type="region of interest" description="Disordered" evidence="1">
    <location>
        <begin position="384"/>
        <end position="449"/>
    </location>
</feature>
<evidence type="ECO:0000313" key="4">
    <source>
        <dbReference type="Proteomes" id="UP000006671"/>
    </source>
</evidence>
<organism evidence="4">
    <name type="scientific">Naegleria gruberi</name>
    <name type="common">Amoeba</name>
    <dbReference type="NCBI Taxonomy" id="5762"/>
    <lineage>
        <taxon>Eukaryota</taxon>
        <taxon>Discoba</taxon>
        <taxon>Heterolobosea</taxon>
        <taxon>Tetramitia</taxon>
        <taxon>Eutetramitia</taxon>
        <taxon>Vahlkampfiidae</taxon>
        <taxon>Naegleria</taxon>
    </lineage>
</organism>
<gene>
    <name evidence="3" type="ORF">NAEGRDRAFT_68290</name>
</gene>
<keyword evidence="2" id="KW-0472">Membrane</keyword>
<feature type="compositionally biased region" description="Basic and acidic residues" evidence="1">
    <location>
        <begin position="424"/>
        <end position="443"/>
    </location>
</feature>
<keyword evidence="4" id="KW-1185">Reference proteome</keyword>
<evidence type="ECO:0000256" key="1">
    <source>
        <dbReference type="SAM" id="MobiDB-lite"/>
    </source>
</evidence>
<dbReference type="eggNOG" id="ENOG502SDK7">
    <property type="taxonomic scope" value="Eukaryota"/>
</dbReference>
<accession>D2VH64</accession>
<feature type="transmembrane region" description="Helical" evidence="2">
    <location>
        <begin position="107"/>
        <end position="125"/>
    </location>
</feature>
<name>D2VH64_NAEGR</name>
<keyword evidence="2" id="KW-1133">Transmembrane helix</keyword>
<dbReference type="OrthoDB" id="10251800at2759"/>
<evidence type="ECO:0000256" key="2">
    <source>
        <dbReference type="SAM" id="Phobius"/>
    </source>
</evidence>
<dbReference type="GeneID" id="8847691"/>
<protein>
    <submittedName>
        <fullName evidence="3">Predicted protein</fullName>
    </submittedName>
</protein>
<dbReference type="VEuPathDB" id="AmoebaDB:NAEGRDRAFT_68290"/>
<dbReference type="RefSeq" id="XP_002676669.1">
    <property type="nucleotide sequence ID" value="XM_002676623.1"/>
</dbReference>
<feature type="compositionally biased region" description="Polar residues" evidence="1">
    <location>
        <begin position="384"/>
        <end position="402"/>
    </location>
</feature>
<dbReference type="EMBL" id="GG738871">
    <property type="protein sequence ID" value="EFC43925.1"/>
    <property type="molecule type" value="Genomic_DNA"/>
</dbReference>
<feature type="compositionally biased region" description="Basic and acidic residues" evidence="1">
    <location>
        <begin position="324"/>
        <end position="333"/>
    </location>
</feature>
<dbReference type="AlphaFoldDB" id="D2VH64"/>
<dbReference type="InParanoid" id="D2VH64"/>
<reference evidence="3 4" key="1">
    <citation type="journal article" date="2010" name="Cell">
        <title>The genome of Naegleria gruberi illuminates early eukaryotic versatility.</title>
        <authorList>
            <person name="Fritz-Laylin L.K."/>
            <person name="Prochnik S.E."/>
            <person name="Ginger M.L."/>
            <person name="Dacks J.B."/>
            <person name="Carpenter M.L."/>
            <person name="Field M.C."/>
            <person name="Kuo A."/>
            <person name="Paredez A."/>
            <person name="Chapman J."/>
            <person name="Pham J."/>
            <person name="Shu S."/>
            <person name="Neupane R."/>
            <person name="Cipriano M."/>
            <person name="Mancuso J."/>
            <person name="Tu H."/>
            <person name="Salamov A."/>
            <person name="Lindquist E."/>
            <person name="Shapiro H."/>
            <person name="Lucas S."/>
            <person name="Grigoriev I.V."/>
            <person name="Cande W.Z."/>
            <person name="Fulton C."/>
            <person name="Rokhsar D.S."/>
            <person name="Dawson S.C."/>
        </authorList>
    </citation>
    <scope>NUCLEOTIDE SEQUENCE [LARGE SCALE GENOMIC DNA]</scope>
    <source>
        <strain evidence="3 4">NEG-M</strain>
    </source>
</reference>
<sequence length="449" mass="51985">MFKRVISLAHKTAKPSLFSSPTTKITSVHINNRSFIVASFHSKNNQVKQENKTPQKKDEKLFIYEEERDLEKEIVPVEVFNDKERIMDEDRPDINIPLLVKFWKMYFVRYAIISTAIFGVLWIVWEITDWLSSITFKNVATVSFYTGFFTGLISCGLSYLAVVSFSISPSAVYKAAVKKVLANKSVRDNMLTPLTPGKFRAYSYTYPDFNNAHDVPLIRKLQFWKPKRVQLIFQLQDPNKKTAMISCDASRKSGILNIIRNRFTFHSLIVDIPDSDDRLILRGSDEDAVYEKEKQERKRKKEQSEENYEQFKKVKSNSTIEQVKVIDHSRKDPTTTSPSNLNIEKKKTEESLINNSKITTFKDVLNYDSKSLFHKVVNSQNNIITNTPITPSQSKVVDQATQKSSEKKKSSSNNSTKSSSMDEDLMKEYLERSKREDEKTKKFLKEKKK</sequence>
<dbReference type="KEGG" id="ngr:NAEGRDRAFT_68290"/>
<keyword evidence="2" id="KW-0812">Transmembrane</keyword>
<feature type="transmembrane region" description="Helical" evidence="2">
    <location>
        <begin position="145"/>
        <end position="165"/>
    </location>
</feature>
<dbReference type="Proteomes" id="UP000006671">
    <property type="component" value="Unassembled WGS sequence"/>
</dbReference>